<gene>
    <name evidence="1" type="ORF">EW146_g4878</name>
</gene>
<dbReference type="AlphaFoldDB" id="A0A4S4LT79"/>
<comment type="caution">
    <text evidence="1">The sequence shown here is derived from an EMBL/GenBank/DDBJ whole genome shotgun (WGS) entry which is preliminary data.</text>
</comment>
<proteinExistence type="predicted"/>
<dbReference type="EMBL" id="SGPL01000199">
    <property type="protein sequence ID" value="THH15636.1"/>
    <property type="molecule type" value="Genomic_DNA"/>
</dbReference>
<evidence type="ECO:0000313" key="2">
    <source>
        <dbReference type="Proteomes" id="UP000310158"/>
    </source>
</evidence>
<protein>
    <submittedName>
        <fullName evidence="1">Uncharacterized protein</fullName>
    </submittedName>
</protein>
<reference evidence="1 2" key="1">
    <citation type="submission" date="2019-02" db="EMBL/GenBank/DDBJ databases">
        <title>Genome sequencing of the rare red list fungi Bondarzewia mesenterica.</title>
        <authorList>
            <person name="Buettner E."/>
            <person name="Kellner H."/>
        </authorList>
    </citation>
    <scope>NUCLEOTIDE SEQUENCE [LARGE SCALE GENOMIC DNA]</scope>
    <source>
        <strain evidence="1 2">DSM 108281</strain>
    </source>
</reference>
<keyword evidence="2" id="KW-1185">Reference proteome</keyword>
<organism evidence="1 2">
    <name type="scientific">Bondarzewia mesenterica</name>
    <dbReference type="NCBI Taxonomy" id="1095465"/>
    <lineage>
        <taxon>Eukaryota</taxon>
        <taxon>Fungi</taxon>
        <taxon>Dikarya</taxon>
        <taxon>Basidiomycota</taxon>
        <taxon>Agaricomycotina</taxon>
        <taxon>Agaricomycetes</taxon>
        <taxon>Russulales</taxon>
        <taxon>Bondarzewiaceae</taxon>
        <taxon>Bondarzewia</taxon>
    </lineage>
</organism>
<accession>A0A4S4LT79</accession>
<dbReference type="Proteomes" id="UP000310158">
    <property type="component" value="Unassembled WGS sequence"/>
</dbReference>
<sequence>MKIALFGDETPNFTGLSQVTVLSDIPRVLQTFTVELLAFATKEKKWRAADQQMLQNSKKTPVSEWDQCAGQLIKTAETNFNHDESLANLECLSMVSMIALNSTCGIKARFTFQHPSYGANQGFEDVLQPLAFLVQHDLDHRPPSTALTEQVFVNYECVYLPHPSALTIGIRKQRGSRISEDIENNMRSSMKDDDAVTKAFDRHFGLQAQAGQSVPTCGMDG</sequence>
<name>A0A4S4LT79_9AGAM</name>
<evidence type="ECO:0000313" key="1">
    <source>
        <dbReference type="EMBL" id="THH15636.1"/>
    </source>
</evidence>